<organism evidence="1 2">
    <name type="scientific">Plectus sambesii</name>
    <dbReference type="NCBI Taxonomy" id="2011161"/>
    <lineage>
        <taxon>Eukaryota</taxon>
        <taxon>Metazoa</taxon>
        <taxon>Ecdysozoa</taxon>
        <taxon>Nematoda</taxon>
        <taxon>Chromadorea</taxon>
        <taxon>Plectida</taxon>
        <taxon>Plectina</taxon>
        <taxon>Plectoidea</taxon>
        <taxon>Plectidae</taxon>
        <taxon>Plectus</taxon>
    </lineage>
</organism>
<dbReference type="Pfam" id="PF17266">
    <property type="entry name" value="DUF5332"/>
    <property type="match status" value="1"/>
</dbReference>
<protein>
    <submittedName>
        <fullName evidence="2">Uncharacterized protein</fullName>
    </submittedName>
</protein>
<dbReference type="WBParaSite" id="PSAMB.scaffold5203size12329.g26070.t1">
    <property type="protein sequence ID" value="PSAMB.scaffold5203size12329.g26070.t1"/>
    <property type="gene ID" value="PSAMB.scaffold5203size12329.g26070"/>
</dbReference>
<evidence type="ECO:0000313" key="1">
    <source>
        <dbReference type="Proteomes" id="UP000887566"/>
    </source>
</evidence>
<dbReference type="Proteomes" id="UP000887566">
    <property type="component" value="Unplaced"/>
</dbReference>
<name>A0A914WTM9_9BILA</name>
<dbReference type="AlphaFoldDB" id="A0A914WTM9"/>
<sequence>MSDANCHKLTKCAIKKCVLGNDFTRAINTLKQDDMFEAVIEEMDLSCIMGKCNKECKDCEQCNYAWDQILKLANGKDTEGKCPKLERCSVECIKQGLDKAFDCVRQRCNIHCFDGDCPSCSTMARRLFLQICRENDLPKKPNVNFDGSCALMFDTLSRNYVARKARNA</sequence>
<reference evidence="2" key="1">
    <citation type="submission" date="2022-11" db="UniProtKB">
        <authorList>
            <consortium name="WormBaseParasite"/>
        </authorList>
    </citation>
    <scope>IDENTIFICATION</scope>
</reference>
<dbReference type="InterPro" id="IPR035161">
    <property type="entry name" value="DUF5332"/>
</dbReference>
<dbReference type="PANTHER" id="PTHR38612">
    <property type="entry name" value="PROTEIN DCT-5-RELATED"/>
    <property type="match status" value="1"/>
</dbReference>
<evidence type="ECO:0000313" key="2">
    <source>
        <dbReference type="WBParaSite" id="PSAMB.scaffold5203size12329.g26070.t1"/>
    </source>
</evidence>
<proteinExistence type="predicted"/>
<dbReference type="PANTHER" id="PTHR38612:SF2">
    <property type="entry name" value="PROTEIN DCT-5"/>
    <property type="match status" value="1"/>
</dbReference>
<keyword evidence="1" id="KW-1185">Reference proteome</keyword>
<accession>A0A914WTM9</accession>